<reference evidence="1 2" key="1">
    <citation type="submission" date="2010-08" db="EMBL/GenBank/DDBJ databases">
        <title>Complete sequence of Clostridium cellulovorans 743B.</title>
        <authorList>
            <consortium name="US DOE Joint Genome Institute"/>
            <person name="Lucas S."/>
            <person name="Copeland A."/>
            <person name="Lapidus A."/>
            <person name="Cheng J.-F."/>
            <person name="Bruce D."/>
            <person name="Goodwin L."/>
            <person name="Pitluck S."/>
            <person name="Chertkov O."/>
            <person name="Detter J.C."/>
            <person name="Han C."/>
            <person name="Tapia R."/>
            <person name="Land M."/>
            <person name="Hauser L."/>
            <person name="Chang Y.-J."/>
            <person name="Jeffries C."/>
            <person name="Kyrpides N."/>
            <person name="Ivanova N."/>
            <person name="Mikhailova N."/>
            <person name="Hemme C.L."/>
            <person name="Woyke T."/>
        </authorList>
    </citation>
    <scope>NUCLEOTIDE SEQUENCE [LARGE SCALE GENOMIC DNA]</scope>
    <source>
        <strain evidence="2">ATCC 35296 / DSM 3052 / OCM 3 / 743B</strain>
    </source>
</reference>
<protein>
    <submittedName>
        <fullName evidence="1">Uncharacterized protein</fullName>
    </submittedName>
</protein>
<accession>D9SVY4</accession>
<dbReference type="Proteomes" id="UP000002730">
    <property type="component" value="Chromosome"/>
</dbReference>
<dbReference type="HOGENOM" id="CLU_3060117_0_0_9"/>
<evidence type="ECO:0000313" key="2">
    <source>
        <dbReference type="Proteomes" id="UP000002730"/>
    </source>
</evidence>
<name>D9SVY4_CLOC7</name>
<dbReference type="EMBL" id="CP002160">
    <property type="protein sequence ID" value="ADL53195.1"/>
    <property type="molecule type" value="Genomic_DNA"/>
</dbReference>
<dbReference type="STRING" id="573061.Clocel_3519"/>
<gene>
    <name evidence="1" type="ordered locus">Clocel_3519</name>
</gene>
<organism evidence="1 2">
    <name type="scientific">Clostridium cellulovorans (strain ATCC 35296 / DSM 3052 / OCM 3 / 743B)</name>
    <dbReference type="NCBI Taxonomy" id="573061"/>
    <lineage>
        <taxon>Bacteria</taxon>
        <taxon>Bacillati</taxon>
        <taxon>Bacillota</taxon>
        <taxon>Clostridia</taxon>
        <taxon>Eubacteriales</taxon>
        <taxon>Clostridiaceae</taxon>
        <taxon>Clostridium</taxon>
    </lineage>
</organism>
<dbReference type="KEGG" id="ccb:Clocel_3519"/>
<sequence>MDNYEAVAYAVVAIKELDIEGQEVNEITLKGRMLKLMDKYSEEEIYKKHIGNN</sequence>
<evidence type="ECO:0000313" key="1">
    <source>
        <dbReference type="EMBL" id="ADL53195.1"/>
    </source>
</evidence>
<keyword evidence="2" id="KW-1185">Reference proteome</keyword>
<proteinExistence type="predicted"/>
<dbReference type="RefSeq" id="WP_013291855.1">
    <property type="nucleotide sequence ID" value="NC_014393.1"/>
</dbReference>
<dbReference type="AlphaFoldDB" id="D9SVY4"/>